<evidence type="ECO:0000256" key="1">
    <source>
        <dbReference type="SAM" id="MobiDB-lite"/>
    </source>
</evidence>
<dbReference type="InterPro" id="IPR012966">
    <property type="entry name" value="AHD"/>
</dbReference>
<feature type="compositionally biased region" description="Low complexity" evidence="1">
    <location>
        <begin position="518"/>
        <end position="532"/>
    </location>
</feature>
<dbReference type="Pfam" id="PF16018">
    <property type="entry name" value="Anillin_N"/>
    <property type="match status" value="1"/>
</dbReference>
<dbReference type="GO" id="GO:0031106">
    <property type="term" value="P:septin ring organization"/>
    <property type="evidence" value="ECO:0007669"/>
    <property type="project" value="TreeGrafter"/>
</dbReference>
<organism evidence="4 5">
    <name type="scientific">Dissostichus eleginoides</name>
    <name type="common">Patagonian toothfish</name>
    <name type="synonym">Dissostichus amissus</name>
    <dbReference type="NCBI Taxonomy" id="100907"/>
    <lineage>
        <taxon>Eukaryota</taxon>
        <taxon>Metazoa</taxon>
        <taxon>Chordata</taxon>
        <taxon>Craniata</taxon>
        <taxon>Vertebrata</taxon>
        <taxon>Euteleostomi</taxon>
        <taxon>Actinopterygii</taxon>
        <taxon>Neopterygii</taxon>
        <taxon>Teleostei</taxon>
        <taxon>Neoteleostei</taxon>
        <taxon>Acanthomorphata</taxon>
        <taxon>Eupercaria</taxon>
        <taxon>Perciformes</taxon>
        <taxon>Notothenioidei</taxon>
        <taxon>Nototheniidae</taxon>
        <taxon>Dissostichus</taxon>
    </lineage>
</organism>
<dbReference type="InterPro" id="IPR051364">
    <property type="entry name" value="Cytokinesis/Rho-signaling"/>
</dbReference>
<feature type="compositionally biased region" description="Basic and acidic residues" evidence="1">
    <location>
        <begin position="1"/>
        <end position="25"/>
    </location>
</feature>
<feature type="region of interest" description="Disordered" evidence="1">
    <location>
        <begin position="592"/>
        <end position="614"/>
    </location>
</feature>
<gene>
    <name evidence="4" type="ORF">KUDE01_025882</name>
</gene>
<evidence type="ECO:0000259" key="3">
    <source>
        <dbReference type="Pfam" id="PF16018"/>
    </source>
</evidence>
<feature type="compositionally biased region" description="Polar residues" evidence="1">
    <location>
        <begin position="361"/>
        <end position="401"/>
    </location>
</feature>
<dbReference type="AlphaFoldDB" id="A0AAD9EWS9"/>
<feature type="domain" description="Anillin homology" evidence="2">
    <location>
        <begin position="733"/>
        <end position="837"/>
    </location>
</feature>
<dbReference type="GO" id="GO:0000915">
    <property type="term" value="P:actomyosin contractile ring assembly"/>
    <property type="evidence" value="ECO:0007669"/>
    <property type="project" value="TreeGrafter"/>
</dbReference>
<feature type="compositionally biased region" description="Pro residues" evidence="1">
    <location>
        <begin position="250"/>
        <end position="263"/>
    </location>
</feature>
<dbReference type="Pfam" id="PF08174">
    <property type="entry name" value="Anillin"/>
    <property type="match status" value="1"/>
</dbReference>
<feature type="region of interest" description="Disordered" evidence="1">
    <location>
        <begin position="185"/>
        <end position="577"/>
    </location>
</feature>
<accession>A0AAD9EWS9</accession>
<name>A0AAD9EWS9_DISEL</name>
<proteinExistence type="predicted"/>
<feature type="compositionally biased region" description="Polar residues" evidence="1">
    <location>
        <begin position="411"/>
        <end position="426"/>
    </location>
</feature>
<protein>
    <submittedName>
        <fullName evidence="4">Anillin</fullName>
    </submittedName>
</protein>
<evidence type="ECO:0000313" key="4">
    <source>
        <dbReference type="EMBL" id="KAK1880357.1"/>
    </source>
</evidence>
<dbReference type="Proteomes" id="UP001228049">
    <property type="component" value="Unassembled WGS sequence"/>
</dbReference>
<dbReference type="PANTHER" id="PTHR21538">
    <property type="entry name" value="ANILLIN/RHOTEKIN RTKN"/>
    <property type="match status" value="1"/>
</dbReference>
<feature type="compositionally biased region" description="Low complexity" evidence="1">
    <location>
        <begin position="264"/>
        <end position="277"/>
    </location>
</feature>
<feature type="compositionally biased region" description="Basic and acidic residues" evidence="1">
    <location>
        <begin position="506"/>
        <end position="517"/>
    </location>
</feature>
<reference evidence="4" key="1">
    <citation type="submission" date="2023-04" db="EMBL/GenBank/DDBJ databases">
        <title>Chromosome-level genome of Chaenocephalus aceratus.</title>
        <authorList>
            <person name="Park H."/>
        </authorList>
    </citation>
    <scope>NUCLEOTIDE SEQUENCE</scope>
    <source>
        <strain evidence="4">DE</strain>
        <tissue evidence="4">Muscle</tissue>
    </source>
</reference>
<comment type="caution">
    <text evidence="4">The sequence shown here is derived from an EMBL/GenBank/DDBJ whole genome shotgun (WGS) entry which is preliminary data.</text>
</comment>
<dbReference type="GO" id="GO:0005826">
    <property type="term" value="C:actomyosin contractile ring"/>
    <property type="evidence" value="ECO:0007669"/>
    <property type="project" value="TreeGrafter"/>
</dbReference>
<evidence type="ECO:0000259" key="2">
    <source>
        <dbReference type="Pfam" id="PF08174"/>
    </source>
</evidence>
<evidence type="ECO:0000313" key="5">
    <source>
        <dbReference type="Proteomes" id="UP001228049"/>
    </source>
</evidence>
<dbReference type="GO" id="GO:0000281">
    <property type="term" value="P:mitotic cytokinesis"/>
    <property type="evidence" value="ECO:0007669"/>
    <property type="project" value="TreeGrafter"/>
</dbReference>
<dbReference type="PANTHER" id="PTHR21538:SF27">
    <property type="entry name" value="ANILLIN"/>
    <property type="match status" value="1"/>
</dbReference>
<feature type="compositionally biased region" description="Polar residues" evidence="1">
    <location>
        <begin position="464"/>
        <end position="473"/>
    </location>
</feature>
<feature type="domain" description="Anillin N-terminal" evidence="3">
    <location>
        <begin position="212"/>
        <end position="299"/>
    </location>
</feature>
<feature type="region of interest" description="Disordered" evidence="1">
    <location>
        <begin position="1"/>
        <end position="129"/>
    </location>
</feature>
<sequence length="854" mass="92085">MDPFTEKLLERTRARRENLQKKMADRPNAASRAMAKRPLADTNSVISETLSEKVPQLSSKPSPSKRRCSEENVAGEENQEPAMSRSVAPVLSDPPTDKKPPTGPNSVRHASSLERNAPRQRAPEPEKMVVVTPRVREEKMVVATPPVAPSFREEKMVVATPPVAPIFREEKMVVATPPVAPSFREEEMVPVISTPQRKEDPEEDEAPPTAGMRSRLQRLAAQRKYWDGDDSSEAAPDCAPPSPPKRHPEAPPAAAAPPTPSSGPPAGRRGRLANLAATIGSWEDDLSHAAFPTEKPQEKQSSAVPMSAGREANVANGAKPSPAGSKSTPSAQAVYGPPKPSRIDLPTPQKVEVPAARAALQSVSSPQKSSIQGASFPSSPQKSSIQGASFPSSPQKSSIQGPCSPLKAGPSSLTSVPQSPLKTQDTPGGPGVKSFLERFGEKCQERSNLSSPAGGSRTPRTPAVTPSSLTPNTRLERESELAQIRSRFQKGSNMWKDQAAGTNKNTDIKEQPEKPVEAEVSQSDQQEEASAQRTDTPTKSFPPGHGMISPPASTSSPLRSVAAVVKSPESRTMTSTPATSFLVKSGTPEEVSRRSKFQRSNMVRGASSGETLEEERGLPYSIDAYRSIRVKETERPAVKQVIVRKEDVTQRAEEPQGAALFNVKQKMKVLSTGLNLQQTVIHQASQALNCCTDEEHGRGSQVEAEAERLLLVATERREALKAELERPSGPSASKGSVTLQELRLPLKADFVCSIANKPEATKHSFFLMLRAGVEHTVATPLASTHRGLSGDTLSFPTSFTISDVSSDFEIDIEVYSLVQRHDVCNDKKKKASKSKAMTPKRFLAITKSVQTPGM</sequence>
<dbReference type="InterPro" id="IPR031970">
    <property type="entry name" value="Anillin_N"/>
</dbReference>
<feature type="compositionally biased region" description="Basic and acidic residues" evidence="1">
    <location>
        <begin position="435"/>
        <end position="445"/>
    </location>
</feature>
<dbReference type="EMBL" id="JASDAP010000025">
    <property type="protein sequence ID" value="KAK1880357.1"/>
    <property type="molecule type" value="Genomic_DNA"/>
</dbReference>
<keyword evidence="5" id="KW-1185">Reference proteome</keyword>